<keyword evidence="2 6" id="KW-0812">Transmembrane</keyword>
<feature type="transmembrane region" description="Helical" evidence="6">
    <location>
        <begin position="148"/>
        <end position="168"/>
    </location>
</feature>
<dbReference type="RefSeq" id="XP_020127819.1">
    <property type="nucleotide sequence ID" value="XM_020276405.1"/>
</dbReference>
<evidence type="ECO:0000256" key="2">
    <source>
        <dbReference type="ARBA" id="ARBA00022692"/>
    </source>
</evidence>
<gene>
    <name evidence="8" type="ORF">BKCO1_4700052</name>
</gene>
<dbReference type="GO" id="GO:0005739">
    <property type="term" value="C:mitochondrion"/>
    <property type="evidence" value="ECO:0007669"/>
    <property type="project" value="UniProtKB-SubCell"/>
</dbReference>
<dbReference type="STRING" id="236234.A0A1J9RSZ3"/>
<feature type="transmembrane region" description="Helical" evidence="6">
    <location>
        <begin position="20"/>
        <end position="38"/>
    </location>
</feature>
<evidence type="ECO:0000313" key="9">
    <source>
        <dbReference type="Proteomes" id="UP000183809"/>
    </source>
</evidence>
<accession>A0A1J9RSZ3</accession>
<feature type="domain" description="HIG1" evidence="7">
    <location>
        <begin position="82"/>
        <end position="180"/>
    </location>
</feature>
<comment type="caution">
    <text evidence="8">The sequence shown here is derived from an EMBL/GenBank/DDBJ whole genome shotgun (WGS) entry which is preliminary data.</text>
</comment>
<dbReference type="InterPro" id="IPR007667">
    <property type="entry name" value="Hypoxia_induced_domain"/>
</dbReference>
<dbReference type="PROSITE" id="PS51503">
    <property type="entry name" value="HIG1"/>
    <property type="match status" value="1"/>
</dbReference>
<keyword evidence="4 6" id="KW-0472">Membrane</keyword>
<dbReference type="AlphaFoldDB" id="A0A1J9RSZ3"/>
<keyword evidence="3 6" id="KW-1133">Transmembrane helix</keyword>
<evidence type="ECO:0000256" key="3">
    <source>
        <dbReference type="ARBA" id="ARBA00022989"/>
    </source>
</evidence>
<feature type="transmembrane region" description="Helical" evidence="6">
    <location>
        <begin position="117"/>
        <end position="136"/>
    </location>
</feature>
<feature type="transmembrane region" description="Helical" evidence="6">
    <location>
        <begin position="50"/>
        <end position="69"/>
    </location>
</feature>
<protein>
    <submittedName>
        <fullName evidence="8">Mitochondrial hypoxia responsive domain containing protein</fullName>
    </submittedName>
</protein>
<evidence type="ECO:0000259" key="7">
    <source>
        <dbReference type="PROSITE" id="PS51503"/>
    </source>
</evidence>
<dbReference type="EMBL" id="MNUE01000047">
    <property type="protein sequence ID" value="OJD31559.1"/>
    <property type="molecule type" value="Genomic_DNA"/>
</dbReference>
<dbReference type="Pfam" id="PF04588">
    <property type="entry name" value="HIG_1_N"/>
    <property type="match status" value="1"/>
</dbReference>
<evidence type="ECO:0000256" key="1">
    <source>
        <dbReference type="ARBA" id="ARBA00004173"/>
    </source>
</evidence>
<dbReference type="GeneID" id="31016666"/>
<keyword evidence="9" id="KW-1185">Reference proteome</keyword>
<name>A0A1J9RSZ3_9PEZI</name>
<sequence>MKILTKEEEQAHYNATVKGGSLGLIAGLAASGAGVFFASKRYPMFRQLSIPFRTFLVTSGGTFVSIISADRASRRYDIETNPEKKRLEEEERAQQALLESGKTSFEKLKDWAADNRYPIVFAAWLASMGGSFAIVSRNPYLSGQQKLVQARVYAQGLTLAVLLASFAFEANDANKGAGRWETVKVLDPNDPTHSHYIEKKIHHERYQGEDQWREMVEAEERKMKAREAAAKAKVEQDRKEGKLKP</sequence>
<feature type="region of interest" description="Disordered" evidence="5">
    <location>
        <begin position="223"/>
        <end position="245"/>
    </location>
</feature>
<dbReference type="GO" id="GO:0033617">
    <property type="term" value="P:mitochondrial respiratory chain complex IV assembly"/>
    <property type="evidence" value="ECO:0007669"/>
    <property type="project" value="TreeGrafter"/>
</dbReference>
<dbReference type="InterPro" id="IPR040153">
    <property type="entry name" value="Rcf2"/>
</dbReference>
<dbReference type="Proteomes" id="UP000183809">
    <property type="component" value="Unassembled WGS sequence"/>
</dbReference>
<evidence type="ECO:0000313" key="8">
    <source>
        <dbReference type="EMBL" id="OJD31559.1"/>
    </source>
</evidence>
<dbReference type="OrthoDB" id="1915122at2759"/>
<reference evidence="8 9" key="1">
    <citation type="submission" date="2016-10" db="EMBL/GenBank/DDBJ databases">
        <title>Proteomics and genomics reveal pathogen-plant mechanisms compatible with a hemibiotrophic lifestyle of Diplodia corticola.</title>
        <authorList>
            <person name="Fernandes I."/>
            <person name="De Jonge R."/>
            <person name="Van De Peer Y."/>
            <person name="Devreese B."/>
            <person name="Alves A."/>
            <person name="Esteves A.C."/>
        </authorList>
    </citation>
    <scope>NUCLEOTIDE SEQUENCE [LARGE SCALE GENOMIC DNA]</scope>
    <source>
        <strain evidence="8 9">CBS 112549</strain>
    </source>
</reference>
<evidence type="ECO:0000256" key="5">
    <source>
        <dbReference type="SAM" id="MobiDB-lite"/>
    </source>
</evidence>
<organism evidence="8 9">
    <name type="scientific">Diplodia corticola</name>
    <dbReference type="NCBI Taxonomy" id="236234"/>
    <lineage>
        <taxon>Eukaryota</taxon>
        <taxon>Fungi</taxon>
        <taxon>Dikarya</taxon>
        <taxon>Ascomycota</taxon>
        <taxon>Pezizomycotina</taxon>
        <taxon>Dothideomycetes</taxon>
        <taxon>Dothideomycetes incertae sedis</taxon>
        <taxon>Botryosphaeriales</taxon>
        <taxon>Botryosphaeriaceae</taxon>
        <taxon>Diplodia</taxon>
    </lineage>
</organism>
<dbReference type="PANTHER" id="PTHR28018">
    <property type="entry name" value="RESPIRATORY SUPERCOMPLEX FACTOR 2, MITOCHONDRIAL"/>
    <property type="match status" value="1"/>
</dbReference>
<comment type="subcellular location">
    <subcellularLocation>
        <location evidence="1">Mitochondrion</location>
    </subcellularLocation>
</comment>
<dbReference type="PANTHER" id="PTHR28018:SF3">
    <property type="entry name" value="RESPIRATORY SUPERCOMPLEX FACTOR 2, MITOCHONDRIAL"/>
    <property type="match status" value="1"/>
</dbReference>
<evidence type="ECO:0000256" key="6">
    <source>
        <dbReference type="SAM" id="Phobius"/>
    </source>
</evidence>
<proteinExistence type="predicted"/>
<evidence type="ECO:0000256" key="4">
    <source>
        <dbReference type="ARBA" id="ARBA00023136"/>
    </source>
</evidence>